<dbReference type="InterPro" id="IPR029016">
    <property type="entry name" value="GAF-like_dom_sf"/>
</dbReference>
<dbReference type="PANTHER" id="PTHR30136">
    <property type="entry name" value="HELIX-TURN-HELIX TRANSCRIPTIONAL REGULATOR, ICLR FAMILY"/>
    <property type="match status" value="1"/>
</dbReference>
<evidence type="ECO:0000256" key="1">
    <source>
        <dbReference type="ARBA" id="ARBA00023015"/>
    </source>
</evidence>
<reference evidence="7" key="1">
    <citation type="journal article" date="2019" name="Int. J. Syst. Evol. Microbiol.">
        <title>The Global Catalogue of Microorganisms (GCM) 10K type strain sequencing project: providing services to taxonomists for standard genome sequencing and annotation.</title>
        <authorList>
            <consortium name="The Broad Institute Genomics Platform"/>
            <consortium name="The Broad Institute Genome Sequencing Center for Infectious Disease"/>
            <person name="Wu L."/>
            <person name="Ma J."/>
        </authorList>
    </citation>
    <scope>NUCLEOTIDE SEQUENCE [LARGE SCALE GENOMIC DNA]</scope>
    <source>
        <strain evidence="7">JCM 16259</strain>
    </source>
</reference>
<feature type="domain" description="IclR-ED" evidence="5">
    <location>
        <begin position="77"/>
        <end position="260"/>
    </location>
</feature>
<dbReference type="SUPFAM" id="SSF55781">
    <property type="entry name" value="GAF domain-like"/>
    <property type="match status" value="1"/>
</dbReference>
<dbReference type="Gene3D" id="3.30.450.40">
    <property type="match status" value="1"/>
</dbReference>
<evidence type="ECO:0000256" key="2">
    <source>
        <dbReference type="ARBA" id="ARBA00023125"/>
    </source>
</evidence>
<comment type="caution">
    <text evidence="6">The sequence shown here is derived from an EMBL/GenBank/DDBJ whole genome shotgun (WGS) entry which is preliminary data.</text>
</comment>
<keyword evidence="2" id="KW-0238">DNA-binding</keyword>
<dbReference type="Proteomes" id="UP001500730">
    <property type="component" value="Unassembled WGS sequence"/>
</dbReference>
<evidence type="ECO:0000259" key="5">
    <source>
        <dbReference type="PROSITE" id="PS51078"/>
    </source>
</evidence>
<dbReference type="PANTHER" id="PTHR30136:SF35">
    <property type="entry name" value="HTH-TYPE TRANSCRIPTIONAL REGULATOR RV1719"/>
    <property type="match status" value="1"/>
</dbReference>
<dbReference type="InterPro" id="IPR036388">
    <property type="entry name" value="WH-like_DNA-bd_sf"/>
</dbReference>
<dbReference type="PROSITE" id="PS51077">
    <property type="entry name" value="HTH_ICLR"/>
    <property type="match status" value="1"/>
</dbReference>
<keyword evidence="3" id="KW-0804">Transcription</keyword>
<gene>
    <name evidence="6" type="ORF">GCM10009858_02620</name>
</gene>
<dbReference type="InterPro" id="IPR036390">
    <property type="entry name" value="WH_DNA-bd_sf"/>
</dbReference>
<dbReference type="InterPro" id="IPR005471">
    <property type="entry name" value="Tscrpt_reg_IclR_N"/>
</dbReference>
<evidence type="ECO:0000313" key="7">
    <source>
        <dbReference type="Proteomes" id="UP001500730"/>
    </source>
</evidence>
<evidence type="ECO:0000259" key="4">
    <source>
        <dbReference type="PROSITE" id="PS51077"/>
    </source>
</evidence>
<organism evidence="6 7">
    <name type="scientific">Terrabacter carboxydivorans</name>
    <dbReference type="NCBI Taxonomy" id="619730"/>
    <lineage>
        <taxon>Bacteria</taxon>
        <taxon>Bacillati</taxon>
        <taxon>Actinomycetota</taxon>
        <taxon>Actinomycetes</taxon>
        <taxon>Micrococcales</taxon>
        <taxon>Intrasporangiaceae</taxon>
        <taxon>Terrabacter</taxon>
    </lineage>
</organism>
<dbReference type="PROSITE" id="PS51078">
    <property type="entry name" value="ICLR_ED"/>
    <property type="match status" value="1"/>
</dbReference>
<evidence type="ECO:0000313" key="6">
    <source>
        <dbReference type="EMBL" id="GAA2468750.1"/>
    </source>
</evidence>
<keyword evidence="1" id="KW-0805">Transcription regulation</keyword>
<dbReference type="InterPro" id="IPR014757">
    <property type="entry name" value="Tscrpt_reg_IclR_C"/>
</dbReference>
<dbReference type="Pfam" id="PF01614">
    <property type="entry name" value="IclR_C"/>
    <property type="match status" value="1"/>
</dbReference>
<sequence length="275" mass="30448">MSRGEAAQTAKAYQVPAIERSMLILEALQQHGPLGLAELVSATGLSRSTCYYLVRTMAKARLVESDEETRKIHLGIRLVELGSAATEQLGYLGVIKRYILDLLDEMDATFVLYRRMDRERVTIVDKVEPRHRLRVTVPLGSTLAIQGGSFGRCFLAYDDPALVREILGAGLQRHTEHSVTDVERFLGEIATVRERGWAMDREGFALGVSTVAAPVLHQGRPLLVVAALTMAGTLADDSTAERWGRRLREICDIASATLQQHHRAPVALHLAEDER</sequence>
<name>A0ABN3KSE0_9MICO</name>
<dbReference type="Gene3D" id="1.10.10.10">
    <property type="entry name" value="Winged helix-like DNA-binding domain superfamily/Winged helix DNA-binding domain"/>
    <property type="match status" value="1"/>
</dbReference>
<dbReference type="InterPro" id="IPR050707">
    <property type="entry name" value="HTH_MetabolicPath_Reg"/>
</dbReference>
<feature type="domain" description="HTH iclR-type" evidence="4">
    <location>
        <begin position="15"/>
        <end position="76"/>
    </location>
</feature>
<dbReference type="CDD" id="cd00090">
    <property type="entry name" value="HTH_ARSR"/>
    <property type="match status" value="1"/>
</dbReference>
<dbReference type="RefSeq" id="WP_344252314.1">
    <property type="nucleotide sequence ID" value="NZ_BAAARE010000001.1"/>
</dbReference>
<dbReference type="SUPFAM" id="SSF46785">
    <property type="entry name" value="Winged helix' DNA-binding domain"/>
    <property type="match status" value="1"/>
</dbReference>
<evidence type="ECO:0000256" key="3">
    <source>
        <dbReference type="ARBA" id="ARBA00023163"/>
    </source>
</evidence>
<accession>A0ABN3KSE0</accession>
<dbReference type="Pfam" id="PF09339">
    <property type="entry name" value="HTH_IclR"/>
    <property type="match status" value="1"/>
</dbReference>
<protein>
    <submittedName>
        <fullName evidence="6">IclR family transcriptional regulator</fullName>
    </submittedName>
</protein>
<proteinExistence type="predicted"/>
<dbReference type="InterPro" id="IPR011991">
    <property type="entry name" value="ArsR-like_HTH"/>
</dbReference>
<dbReference type="SMART" id="SM00346">
    <property type="entry name" value="HTH_ICLR"/>
    <property type="match status" value="1"/>
</dbReference>
<dbReference type="EMBL" id="BAAARE010000001">
    <property type="protein sequence ID" value="GAA2468750.1"/>
    <property type="molecule type" value="Genomic_DNA"/>
</dbReference>
<keyword evidence="7" id="KW-1185">Reference proteome</keyword>